<dbReference type="Pfam" id="PF25808">
    <property type="entry name" value="TPR_LAA1_C"/>
    <property type="match status" value="1"/>
</dbReference>
<accession>G8Y2A7</accession>
<dbReference type="InParanoid" id="G8Y2A7"/>
<dbReference type="GO" id="GO:0006897">
    <property type="term" value="P:endocytosis"/>
    <property type="evidence" value="ECO:0007669"/>
    <property type="project" value="TreeGrafter"/>
</dbReference>
<dbReference type="InterPro" id="IPR046837">
    <property type="entry name" value="Laa1/Sip1/HEATR5-like_HEAT"/>
</dbReference>
<dbReference type="InterPro" id="IPR057981">
    <property type="entry name" value="TPR_LAA1-like_C"/>
</dbReference>
<dbReference type="Proteomes" id="UP000005222">
    <property type="component" value="Chromosome M"/>
</dbReference>
<organism evidence="3 4">
    <name type="scientific">Pichia sorbitophila (strain ATCC MYA-4447 / BCRC 22081 / CBS 7064 / NBRC 10061 / NRRL Y-12695)</name>
    <name type="common">Hybrid yeast</name>
    <dbReference type="NCBI Taxonomy" id="559304"/>
    <lineage>
        <taxon>Eukaryota</taxon>
        <taxon>Fungi</taxon>
        <taxon>Dikarya</taxon>
        <taxon>Ascomycota</taxon>
        <taxon>Saccharomycotina</taxon>
        <taxon>Pichiomycetes</taxon>
        <taxon>Debaryomycetaceae</taxon>
        <taxon>Millerozyma</taxon>
    </lineage>
</organism>
<dbReference type="InterPro" id="IPR016024">
    <property type="entry name" value="ARM-type_fold"/>
</dbReference>
<feature type="domain" description="LAA1-like C-terminal TPR repeats" evidence="2">
    <location>
        <begin position="2010"/>
        <end position="2165"/>
    </location>
</feature>
<dbReference type="SUPFAM" id="SSF48371">
    <property type="entry name" value="ARM repeat"/>
    <property type="match status" value="2"/>
</dbReference>
<dbReference type="GO" id="GO:0008104">
    <property type="term" value="P:intracellular protein localization"/>
    <property type="evidence" value="ECO:0007669"/>
    <property type="project" value="TreeGrafter"/>
</dbReference>
<reference evidence="3 4" key="1">
    <citation type="journal article" date="2012" name="G3 (Bethesda)">
        <title>Pichia sorbitophila, an interspecies yeast hybrid reveals early steps of genome resolution following polyploidization.</title>
        <authorList>
            <person name="Leh Louis V."/>
            <person name="Despons L."/>
            <person name="Friedrich A."/>
            <person name="Martin T."/>
            <person name="Durrens P."/>
            <person name="Casaregola S."/>
            <person name="Neuveglise C."/>
            <person name="Fairhead C."/>
            <person name="Marck C."/>
            <person name="Cruz J.A."/>
            <person name="Straub M.L."/>
            <person name="Kugler V."/>
            <person name="Sacerdot C."/>
            <person name="Uzunov Z."/>
            <person name="Thierry A."/>
            <person name="Weiss S."/>
            <person name="Bleykasten C."/>
            <person name="De Montigny J."/>
            <person name="Jacques N."/>
            <person name="Jung P."/>
            <person name="Lemaire M."/>
            <person name="Mallet S."/>
            <person name="Morel G."/>
            <person name="Richard G.F."/>
            <person name="Sarkar A."/>
            <person name="Savel G."/>
            <person name="Schacherer J."/>
            <person name="Seret M.L."/>
            <person name="Talla E."/>
            <person name="Samson G."/>
            <person name="Jubin C."/>
            <person name="Poulain J."/>
            <person name="Vacherie B."/>
            <person name="Barbe V."/>
            <person name="Pelletier E."/>
            <person name="Sherman D.J."/>
            <person name="Westhof E."/>
            <person name="Weissenbach J."/>
            <person name="Baret P.V."/>
            <person name="Wincker P."/>
            <person name="Gaillardin C."/>
            <person name="Dujon B."/>
            <person name="Souciet J.L."/>
        </authorList>
    </citation>
    <scope>NUCLEOTIDE SEQUENCE [LARGE SCALE GENOMIC DNA]</scope>
    <source>
        <strain evidence="4">ATCC MYA-4447 / BCRC 22081 / CBS 7064 / NBRC 10061 / NRRL Y-12695</strain>
    </source>
</reference>
<proteinExistence type="predicted"/>
<gene>
    <name evidence="3" type="primary">Piso0_005558</name>
    <name evidence="3" type="ORF">GNLVRS01_PISO0M17304g</name>
</gene>
<dbReference type="HOGENOM" id="CLU_231988_0_0_1"/>
<evidence type="ECO:0000313" key="4">
    <source>
        <dbReference type="Proteomes" id="UP000005222"/>
    </source>
</evidence>
<dbReference type="GO" id="GO:0005829">
    <property type="term" value="C:cytosol"/>
    <property type="evidence" value="ECO:0007669"/>
    <property type="project" value="GOC"/>
</dbReference>
<name>G8Y2A7_PICSO</name>
<dbReference type="EMBL" id="FO082047">
    <property type="protein sequence ID" value="CCE85918.1"/>
    <property type="molecule type" value="Genomic_DNA"/>
</dbReference>
<dbReference type="GO" id="GO:0005794">
    <property type="term" value="C:Golgi apparatus"/>
    <property type="evidence" value="ECO:0007669"/>
    <property type="project" value="TreeGrafter"/>
</dbReference>
<dbReference type="PANTHER" id="PTHR21663">
    <property type="entry name" value="HYPOTHETICAL HEAT DOMAIN-CONTAINING"/>
    <property type="match status" value="1"/>
</dbReference>
<dbReference type="GO" id="GO:0030139">
    <property type="term" value="C:endocytic vesicle"/>
    <property type="evidence" value="ECO:0007669"/>
    <property type="project" value="TreeGrafter"/>
</dbReference>
<evidence type="ECO:0000259" key="2">
    <source>
        <dbReference type="Pfam" id="PF25808"/>
    </source>
</evidence>
<dbReference type="STRING" id="559304.G8Y2A7"/>
<dbReference type="FunCoup" id="G8Y2A7">
    <property type="interactions" value="204"/>
</dbReference>
<dbReference type="OrthoDB" id="192608at2759"/>
<feature type="region of interest" description="Disordered" evidence="1">
    <location>
        <begin position="552"/>
        <end position="583"/>
    </location>
</feature>
<dbReference type="GO" id="GO:0042147">
    <property type="term" value="P:retrograde transport, endosome to Golgi"/>
    <property type="evidence" value="ECO:0007669"/>
    <property type="project" value="TreeGrafter"/>
</dbReference>
<dbReference type="Pfam" id="PF20210">
    <property type="entry name" value="Laa1_Sip1_HTR5"/>
    <property type="match status" value="1"/>
</dbReference>
<dbReference type="GO" id="GO:0016020">
    <property type="term" value="C:membrane"/>
    <property type="evidence" value="ECO:0007669"/>
    <property type="project" value="TreeGrafter"/>
</dbReference>
<dbReference type="eggNOG" id="KOG1822">
    <property type="taxonomic scope" value="Eukaryota"/>
</dbReference>
<dbReference type="OMA" id="WEFKLFI"/>
<protein>
    <submittedName>
        <fullName evidence="3">Piso0_005558 protein</fullName>
    </submittedName>
</protein>
<dbReference type="PANTHER" id="PTHR21663:SF0">
    <property type="entry name" value="HEAT REPEAT-CONTAINING PROTEIN 5B"/>
    <property type="match status" value="1"/>
</dbReference>
<sequence>MSTIGFQELLNDLDDKKLHGYFIELNLRFSQEKASITEAEYIEYLNQISVLIEKYHSIEDNADNEGSKSASSPEKPIQSKKSCSSNLVKLISRNVVLILENLTSKIYDFVNNLLNYINLDAKDEFRNISSMATILLIDLFERFPNYLSTLVNFSVSQVYKILKKKHEVDSNLVYLLSIIMRNASKGDIEEKVISKIYKLSVKCITQSSITFETTEENYQSKDMNITLVSKRYWINVLKDTLILRVTTNYETLLSASMSSSGSKLKPESIMAHQNQFQISLLTSNEKVFLYGLGNPCKEVRISMVHLLAYLLFNFIPTGSFNTVEYLFSIYEISGLKSMKEEISTSLSLDNENYSADSRSDKNSILKRDSEQVILSRMEVLYRQSSIIETIIFYIQLEQFQHNTYLSSNLTDILDLSLSKLHVFSTIYAAPNFYSNVIFKQFSKLLHFLVSESGPNSHETLIVYLCTKFNLEDNSNDEANRKSSKNTSDKSRKRESVLFNFKVSKKSSKGKSREEIKSEINPYHNSYQCGLLLSIINILLPFGTDFDTAVQELHEDTKSTSSHGERDNQANHADHPAESKDESRTSNNQFLLRLLFDLLINNQANIRYYALRSLLQFSSSDSIEINELILRLHQKVSQEYNSSEDSTDSLAYANSQKNICSFIQVRLMSYSLALSSVIKQTPPLSLQNATIVKVLSFCTQNLKHNSNSKVSRNSACWLILSSLITLYNNSEFVKLNSSQILVFWKSLLTSQFISTSISNNEEYGKNYEIVDNLILRNFSLICLSNYLSSVDLTPESLKSLQFLLIKAYNYLSYLESNIDGVAAVTSFLGHQFNESDYDPTIINNIHFSNHISEGKLSYDRVIISLILFSKYIILQCYIKLSSYLKSEINANMVIFLVKVFSDTKIFSRCDIDYMKEKSNNSKVKNKSKFSDLDPDALLLGDTDNYSFGVTSKFRGHSANIDELLVKFPLASKAANSFTNDVLFYDYLTCERRILLSDSSKETENNLENNYYSWLDGFEADATHSVDNSIIYDPIIHLTHPYSKYQNYASNIITSLVDVSIELFQVVFPHLSSKIKTSLLEQMYGFLTVKNLDPFRYKAVAVNLSVALHGLLHGMGKKNIKLDKEIILFILKIIDKIELHNSKIILLNCDSIGIACHLLSDDKGIVVDHVNKCVKRLVSDTDFYHRGYNLLALGKIYRATKIGFSDAFNAVQQLLKDPNPIVYHYALRSSILLLEDNLGSLKVIPDILGKVYENHLDDLFNKAKGTALANLKCTYSSANLTAALLKTCINTLGPFLRESSNGTKQIIKELIVSFAYNIGSWTMQETLDLYQHLLELSKEIIIFDPTIFKNQISFFCSMLDFLISKNLKIGISPRSPTSINMDGIFPFDTSFELYRVSFEFYTELVKVYGAGILQKGAIKLLWTALSIKPCPELKQLIVLWMESSYDINWFLTLLTLYRSSALKLVHPFIEVNFQQKLLPIKQREKKSKNEISLKDEEIENIVTHDGETASQDNDAVIWEFRLFVYELLYKLICFAEYDNTFLNKLKLKIQDLINICFFGSTAPIVTVRRKALKLLDKVLEVFGQLDDPLYPGVSILEQQQAQIISALIPFFKGNNDAESIVEAINVSSKFINISGLKFYSKQRILRNLTYILEEISSNKFLRFECLESMSEYGKKSIQLAILNCWASFKLNMHQNRNDKEPELAEALDKYSTLLNSLWILVLREYATLKYSESRQTELELFEKYWINFVNVLTIELQDKKFGDQYLYGDSQNFLFILFSLCFESLTKNKNASPILNSLLRLVHNPELVQVLLNDEVFPEVIDLFDRLMMTEESVETKVKLIEIAETIFNVYLDSNERKDVQKDRILELLRIYMLPVFSIIPFIRNDFDPTLEYSKYLLTRIDSGPNLILLKKSFQCVTGILPALPGDINLDISSCLFVIFIKIYESKNEHLIASILPLMKQVITNTKQLESGKELVNIFSKLLRENYESNGNRNSVVTTTLLLTCADISFDEKEANDFVEVLTSLISSKDEIPLLVSCMRSIATYSATAEKGMLVLKLSIKKFIEIIFDQTADVESVFGVLLAVVSVDNFSEDKLVSLYSVVVLLILKLYGSDENQVSNAFLRDKMLFLVSKNPIAFKKVITSVLSPDQRAMASEITKQNSSTEQEDLADEPVIELKVFGS</sequence>
<keyword evidence="4" id="KW-1185">Reference proteome</keyword>
<dbReference type="InterPro" id="IPR040108">
    <property type="entry name" value="Laa1/Sip1/HEATR5"/>
</dbReference>
<evidence type="ECO:0000313" key="3">
    <source>
        <dbReference type="EMBL" id="CCE85918.1"/>
    </source>
</evidence>
<evidence type="ECO:0000256" key="1">
    <source>
        <dbReference type="SAM" id="MobiDB-lite"/>
    </source>
</evidence>